<sequence>AFTNCYKQWGLSGRSAVEQKCFYLIPEFLCCTWLSHPLAFMNIRAGKQEEKRATKEPTERPWDSEPNICTKL</sequence>
<organism evidence="2 3">
    <name type="scientific">Ataeniobius toweri</name>
    <dbReference type="NCBI Taxonomy" id="208326"/>
    <lineage>
        <taxon>Eukaryota</taxon>
        <taxon>Metazoa</taxon>
        <taxon>Chordata</taxon>
        <taxon>Craniata</taxon>
        <taxon>Vertebrata</taxon>
        <taxon>Euteleostomi</taxon>
        <taxon>Actinopterygii</taxon>
        <taxon>Neopterygii</taxon>
        <taxon>Teleostei</taxon>
        <taxon>Neoteleostei</taxon>
        <taxon>Acanthomorphata</taxon>
        <taxon>Ovalentaria</taxon>
        <taxon>Atherinomorphae</taxon>
        <taxon>Cyprinodontiformes</taxon>
        <taxon>Goodeidae</taxon>
        <taxon>Ataeniobius</taxon>
    </lineage>
</organism>
<protein>
    <submittedName>
        <fullName evidence="2">Uncharacterized protein</fullName>
    </submittedName>
</protein>
<feature type="region of interest" description="Disordered" evidence="1">
    <location>
        <begin position="48"/>
        <end position="72"/>
    </location>
</feature>
<feature type="non-terminal residue" evidence="2">
    <location>
        <position position="1"/>
    </location>
</feature>
<evidence type="ECO:0000313" key="2">
    <source>
        <dbReference type="EMBL" id="MED6254968.1"/>
    </source>
</evidence>
<evidence type="ECO:0000256" key="1">
    <source>
        <dbReference type="SAM" id="MobiDB-lite"/>
    </source>
</evidence>
<evidence type="ECO:0000313" key="3">
    <source>
        <dbReference type="Proteomes" id="UP001345963"/>
    </source>
</evidence>
<reference evidence="2 3" key="1">
    <citation type="submission" date="2021-07" db="EMBL/GenBank/DDBJ databases">
        <authorList>
            <person name="Palmer J.M."/>
        </authorList>
    </citation>
    <scope>NUCLEOTIDE SEQUENCE [LARGE SCALE GENOMIC DNA]</scope>
    <source>
        <strain evidence="2 3">AT_MEX2019</strain>
        <tissue evidence="2">Muscle</tissue>
    </source>
</reference>
<dbReference type="Proteomes" id="UP001345963">
    <property type="component" value="Unassembled WGS sequence"/>
</dbReference>
<dbReference type="EMBL" id="JAHUTI010070123">
    <property type="protein sequence ID" value="MED6254968.1"/>
    <property type="molecule type" value="Genomic_DNA"/>
</dbReference>
<gene>
    <name evidence="2" type="ORF">ATANTOWER_002734</name>
</gene>
<name>A0ABU7BZP3_9TELE</name>
<keyword evidence="3" id="KW-1185">Reference proteome</keyword>
<proteinExistence type="predicted"/>
<feature type="compositionally biased region" description="Basic and acidic residues" evidence="1">
    <location>
        <begin position="48"/>
        <end position="63"/>
    </location>
</feature>
<accession>A0ABU7BZP3</accession>
<comment type="caution">
    <text evidence="2">The sequence shown here is derived from an EMBL/GenBank/DDBJ whole genome shotgun (WGS) entry which is preliminary data.</text>
</comment>